<accession>A0A430HPP8</accession>
<sequence length="90" mass="9715">MLAHLHARGGTMSVDDALGLAVDAWLAAQTAGAADREADGYQWKCLLLPHGTHLRMHVDGRTEYATVVGDAGRQHGRRESDKLGEDCAFD</sequence>
<gene>
    <name evidence="2" type="ORF">EJB06_10075</name>
</gene>
<dbReference type="Proteomes" id="UP000278085">
    <property type="component" value="Unassembled WGS sequence"/>
</dbReference>
<feature type="compositionally biased region" description="Basic and acidic residues" evidence="1">
    <location>
        <begin position="77"/>
        <end position="90"/>
    </location>
</feature>
<evidence type="ECO:0000313" key="3">
    <source>
        <dbReference type="Proteomes" id="UP000278085"/>
    </source>
</evidence>
<evidence type="ECO:0000256" key="1">
    <source>
        <dbReference type="SAM" id="MobiDB-lite"/>
    </source>
</evidence>
<keyword evidence="3" id="KW-1185">Reference proteome</keyword>
<name>A0A430HPP8_9BURK</name>
<dbReference type="RefSeq" id="WP_126073861.1">
    <property type="nucleotide sequence ID" value="NZ_CP051166.1"/>
</dbReference>
<feature type="region of interest" description="Disordered" evidence="1">
    <location>
        <begin position="71"/>
        <end position="90"/>
    </location>
</feature>
<organism evidence="2 3">
    <name type="scientific">Massilia atriviolacea</name>
    <dbReference type="NCBI Taxonomy" id="2495579"/>
    <lineage>
        <taxon>Bacteria</taxon>
        <taxon>Pseudomonadati</taxon>
        <taxon>Pseudomonadota</taxon>
        <taxon>Betaproteobacteria</taxon>
        <taxon>Burkholderiales</taxon>
        <taxon>Oxalobacteraceae</taxon>
        <taxon>Telluria group</taxon>
        <taxon>Massilia</taxon>
    </lineage>
</organism>
<proteinExistence type="predicted"/>
<dbReference type="EMBL" id="RXLQ01000004">
    <property type="protein sequence ID" value="RSZ59490.1"/>
    <property type="molecule type" value="Genomic_DNA"/>
</dbReference>
<comment type="caution">
    <text evidence="2">The sequence shown here is derived from an EMBL/GenBank/DDBJ whole genome shotgun (WGS) entry which is preliminary data.</text>
</comment>
<evidence type="ECO:0000313" key="2">
    <source>
        <dbReference type="EMBL" id="RSZ59490.1"/>
    </source>
</evidence>
<reference evidence="2 3" key="1">
    <citation type="submission" date="2018-12" db="EMBL/GenBank/DDBJ databases">
        <authorList>
            <person name="Yang E."/>
        </authorList>
    </citation>
    <scope>NUCLEOTIDE SEQUENCE [LARGE SCALE GENOMIC DNA]</scope>
    <source>
        <strain evidence="2 3">SOD</strain>
    </source>
</reference>
<dbReference type="AlphaFoldDB" id="A0A430HPP8"/>
<dbReference type="OrthoDB" id="8565989at2"/>
<protein>
    <submittedName>
        <fullName evidence="2">Uncharacterized protein</fullName>
    </submittedName>
</protein>